<proteinExistence type="predicted"/>
<reference evidence="1 2" key="1">
    <citation type="journal article" date="2018" name="Int. J. Syst. Evol. Microbiol.">
        <title>Flavobacterium chryseum sp. nov. and Flavobacterium psychroterrae sp. nov., novel environmental bacteria isolated from Antarctica.</title>
        <authorList>
            <person name="Kralova S."/>
            <person name="Svec P."/>
            <person name="Busse H.J."/>
            <person name="Stankova E."/>
            <person name="Vaczi P."/>
            <person name="Sedlacek I."/>
        </authorList>
    </citation>
    <scope>NUCLEOTIDE SEQUENCE [LARGE SCALE GENOMIC DNA]</scope>
    <source>
        <strain evidence="1 2">CCM 8827</strain>
    </source>
</reference>
<comment type="caution">
    <text evidence="1">The sequence shown here is derived from an EMBL/GenBank/DDBJ whole genome shotgun (WGS) entry which is preliminary data.</text>
</comment>
<accession>A0ABS5P6U2</accession>
<dbReference type="PROSITE" id="PS51257">
    <property type="entry name" value="PROKAR_LIPOPROTEIN"/>
    <property type="match status" value="1"/>
</dbReference>
<evidence type="ECO:0000313" key="2">
    <source>
        <dbReference type="Proteomes" id="UP000722625"/>
    </source>
</evidence>
<keyword evidence="2" id="KW-1185">Reference proteome</keyword>
<name>A0ABS5P6U2_9FLAO</name>
<evidence type="ECO:0000313" key="1">
    <source>
        <dbReference type="EMBL" id="MBS7229583.1"/>
    </source>
</evidence>
<organism evidence="1 2">
    <name type="scientific">Flavobacterium psychroterrae</name>
    <dbReference type="NCBI Taxonomy" id="2133767"/>
    <lineage>
        <taxon>Bacteria</taxon>
        <taxon>Pseudomonadati</taxon>
        <taxon>Bacteroidota</taxon>
        <taxon>Flavobacteriia</taxon>
        <taxon>Flavobacteriales</taxon>
        <taxon>Flavobacteriaceae</taxon>
        <taxon>Flavobacterium</taxon>
    </lineage>
</organism>
<gene>
    <name evidence="1" type="ORF">KHA90_00980</name>
</gene>
<dbReference type="Proteomes" id="UP000722625">
    <property type="component" value="Unassembled WGS sequence"/>
</dbReference>
<protein>
    <recommendedName>
        <fullName evidence="3">Lipoprotein</fullName>
    </recommendedName>
</protein>
<dbReference type="RefSeq" id="WP_213293900.1">
    <property type="nucleotide sequence ID" value="NZ_JAGYVZ010000001.1"/>
</dbReference>
<sequence length="275" mass="32748">MKKIITVLILGSLLSCAGQYKVRNNKIKKENMEYFNVDKYKDWEIDNSYSPNETTMFLKKANDRVGIFFRESTIQIETTNIQSPYGSIKVYYAKNKSLKSILCEFYTINIEIYKMYDVDGKLIKEINYEAPYKFTLKDAINKIKKEYEIDFENLTQKCVLERFESVELDKKPLYTAYLRNMDNPGIMDYIVIDGTTGETLFKTDMALNGEGDLPPYYKYIESLKKAEEEKTAYYKTYKGKDYTKEEWEVFEEEWYKNYQEKKKSKGFWDDLFNKP</sequence>
<dbReference type="EMBL" id="JAGYVZ010000001">
    <property type="protein sequence ID" value="MBS7229583.1"/>
    <property type="molecule type" value="Genomic_DNA"/>
</dbReference>
<evidence type="ECO:0008006" key="3">
    <source>
        <dbReference type="Google" id="ProtNLM"/>
    </source>
</evidence>